<dbReference type="InterPro" id="IPR012281">
    <property type="entry name" value="Phospholipid_synth_PlsX-like"/>
</dbReference>
<dbReference type="Gene3D" id="3.40.718.10">
    <property type="entry name" value="Isopropylmalate Dehydrogenase"/>
    <property type="match status" value="1"/>
</dbReference>
<comment type="subunit">
    <text evidence="9 10">Homodimer. Probably interacts with PlsY.</text>
</comment>
<gene>
    <name evidence="10 11" type="primary">plsX</name>
    <name evidence="11" type="ORF">QWI16_08915</name>
</gene>
<comment type="catalytic activity">
    <reaction evidence="1 10">
        <text>a fatty acyl-[ACP] + phosphate = an acyl phosphate + holo-[ACP]</text>
        <dbReference type="Rhea" id="RHEA:42292"/>
        <dbReference type="Rhea" id="RHEA-COMP:9685"/>
        <dbReference type="Rhea" id="RHEA-COMP:14125"/>
        <dbReference type="ChEBI" id="CHEBI:43474"/>
        <dbReference type="ChEBI" id="CHEBI:59918"/>
        <dbReference type="ChEBI" id="CHEBI:64479"/>
        <dbReference type="ChEBI" id="CHEBI:138651"/>
        <dbReference type="EC" id="2.3.1.274"/>
    </reaction>
</comment>
<evidence type="ECO:0000313" key="11">
    <source>
        <dbReference type="EMBL" id="MDO3382296.1"/>
    </source>
</evidence>
<dbReference type="PANTHER" id="PTHR30100">
    <property type="entry name" value="FATTY ACID/PHOSPHOLIPID SYNTHESIS PROTEIN PLSX"/>
    <property type="match status" value="1"/>
</dbReference>
<keyword evidence="2 10" id="KW-0963">Cytoplasm</keyword>
<proteinExistence type="inferred from homology"/>
<keyword evidence="3 10" id="KW-0444">Lipid biosynthesis</keyword>
<comment type="pathway">
    <text evidence="10">Lipid metabolism; phospholipid metabolism.</text>
</comment>
<reference evidence="11" key="1">
    <citation type="submission" date="2023-07" db="EMBL/GenBank/DDBJ databases">
        <title>Gilvimarinus algae sp. nov., isolated from the surface of Kelp.</title>
        <authorList>
            <person name="Sun Y.Y."/>
            <person name="Gong Y."/>
            <person name="Du Z.J."/>
        </authorList>
    </citation>
    <scope>NUCLEOTIDE SEQUENCE</scope>
    <source>
        <strain evidence="11">SDUM040014</strain>
    </source>
</reference>
<evidence type="ECO:0000256" key="2">
    <source>
        <dbReference type="ARBA" id="ARBA00022490"/>
    </source>
</evidence>
<evidence type="ECO:0000256" key="9">
    <source>
        <dbReference type="ARBA" id="ARBA00046608"/>
    </source>
</evidence>
<evidence type="ECO:0000256" key="1">
    <source>
        <dbReference type="ARBA" id="ARBA00001232"/>
    </source>
</evidence>
<keyword evidence="4 10" id="KW-0808">Transferase</keyword>
<dbReference type="EMBL" id="JAULRT010000052">
    <property type="protein sequence ID" value="MDO3382296.1"/>
    <property type="molecule type" value="Genomic_DNA"/>
</dbReference>
<sequence length="331" mass="34459">MSEAIRLALDAMSGDFGPRITIPAALIYAQDAPDVQIQLYGDPDLIRGTAQGPLPANVTVHPSETVVPMDADPRQALRQGAGSSMWRSLEALASGDANACVSAGNSGALLLISRRVVGGIEGVEVPAFCKAMPVESGHTLMLDLGANLHCSSAQLLQFARMGHILAESAGVRSPRVGLLNIGSEAGKGTKIIRDAAELMGACNELNFCGYVEADSIYTGVVEVIVCDGFSGNIALKTSEGVARLISRRIEKSFSSGWGRLGGLLMWPILRRWRAELNPDAYNGAVLAGLAGTVIKSHGGAGIAATVNALSLACEQARLGVPTRITRALTSG</sequence>
<comment type="subcellular location">
    <subcellularLocation>
        <location evidence="10">Cytoplasm</location>
    </subcellularLocation>
    <text evidence="10">Associated with the membrane possibly through PlsY.</text>
</comment>
<dbReference type="Pfam" id="PF02504">
    <property type="entry name" value="FA_synthesis"/>
    <property type="match status" value="1"/>
</dbReference>
<accession>A0ABT8TED7</accession>
<evidence type="ECO:0000256" key="6">
    <source>
        <dbReference type="ARBA" id="ARBA00023209"/>
    </source>
</evidence>
<evidence type="ECO:0000256" key="3">
    <source>
        <dbReference type="ARBA" id="ARBA00022516"/>
    </source>
</evidence>
<keyword evidence="7 10" id="KW-1208">Phospholipid metabolism</keyword>
<comment type="function">
    <text evidence="10">Catalyzes the reversible formation of acyl-phosphate (acyl-PO(4)) from acyl-[acyl-carrier-protein] (acyl-ACP). This enzyme utilizes acyl-ACP as fatty acyl donor, but not acyl-CoA.</text>
</comment>
<dbReference type="PANTHER" id="PTHR30100:SF1">
    <property type="entry name" value="PHOSPHATE ACYLTRANSFERASE"/>
    <property type="match status" value="1"/>
</dbReference>
<keyword evidence="11" id="KW-0012">Acyltransferase</keyword>
<evidence type="ECO:0000256" key="10">
    <source>
        <dbReference type="HAMAP-Rule" id="MF_00019"/>
    </source>
</evidence>
<evidence type="ECO:0000256" key="5">
    <source>
        <dbReference type="ARBA" id="ARBA00023098"/>
    </source>
</evidence>
<keyword evidence="5 10" id="KW-0443">Lipid metabolism</keyword>
<dbReference type="RefSeq" id="WP_302712464.1">
    <property type="nucleotide sequence ID" value="NZ_JAULRT010000052.1"/>
</dbReference>
<organism evidence="11 12">
    <name type="scientific">Gilvimarinus algae</name>
    <dbReference type="NCBI Taxonomy" id="3058037"/>
    <lineage>
        <taxon>Bacteria</taxon>
        <taxon>Pseudomonadati</taxon>
        <taxon>Pseudomonadota</taxon>
        <taxon>Gammaproteobacteria</taxon>
        <taxon>Cellvibrionales</taxon>
        <taxon>Cellvibrionaceae</taxon>
        <taxon>Gilvimarinus</taxon>
    </lineage>
</organism>
<dbReference type="EC" id="2.3.1.274" evidence="8 10"/>
<keyword evidence="6 10" id="KW-0594">Phospholipid biosynthesis</keyword>
<keyword evidence="12" id="KW-1185">Reference proteome</keyword>
<dbReference type="PIRSF" id="PIRSF002465">
    <property type="entry name" value="Phsphlp_syn_PlsX"/>
    <property type="match status" value="1"/>
</dbReference>
<dbReference type="HAMAP" id="MF_00019">
    <property type="entry name" value="PlsX"/>
    <property type="match status" value="1"/>
</dbReference>
<dbReference type="InterPro" id="IPR003664">
    <property type="entry name" value="FA_synthesis"/>
</dbReference>
<evidence type="ECO:0000256" key="7">
    <source>
        <dbReference type="ARBA" id="ARBA00023264"/>
    </source>
</evidence>
<dbReference type="NCBIfam" id="TIGR00182">
    <property type="entry name" value="plsX"/>
    <property type="match status" value="1"/>
</dbReference>
<evidence type="ECO:0000256" key="8">
    <source>
        <dbReference type="ARBA" id="ARBA00024069"/>
    </source>
</evidence>
<evidence type="ECO:0000313" key="12">
    <source>
        <dbReference type="Proteomes" id="UP001168380"/>
    </source>
</evidence>
<name>A0ABT8TED7_9GAMM</name>
<comment type="similarity">
    <text evidence="10">Belongs to the PlsX family.</text>
</comment>
<dbReference type="Proteomes" id="UP001168380">
    <property type="component" value="Unassembled WGS sequence"/>
</dbReference>
<comment type="caution">
    <text evidence="11">The sequence shown here is derived from an EMBL/GenBank/DDBJ whole genome shotgun (WGS) entry which is preliminary data.</text>
</comment>
<protein>
    <recommendedName>
        <fullName evidence="8 10">Phosphate acyltransferase</fullName>
        <ecNumber evidence="8 10">2.3.1.274</ecNumber>
    </recommendedName>
    <alternativeName>
        <fullName evidence="10">Acyl-ACP phosphotransacylase</fullName>
    </alternativeName>
    <alternativeName>
        <fullName evidence="10">Acyl-[acyl-carrier-protein]--phosphate acyltransferase</fullName>
    </alternativeName>
    <alternativeName>
        <fullName evidence="10">Phosphate-acyl-ACP acyltransferase</fullName>
    </alternativeName>
</protein>
<evidence type="ECO:0000256" key="4">
    <source>
        <dbReference type="ARBA" id="ARBA00022679"/>
    </source>
</evidence>
<dbReference type="SUPFAM" id="SSF53659">
    <property type="entry name" value="Isocitrate/Isopropylmalate dehydrogenase-like"/>
    <property type="match status" value="1"/>
</dbReference>
<dbReference type="GO" id="GO:0043811">
    <property type="term" value="F:phosphate:acyl-[acyl carrier protein] acyltransferase activity"/>
    <property type="evidence" value="ECO:0007669"/>
    <property type="project" value="UniProtKB-EC"/>
</dbReference>